<dbReference type="PANTHER" id="PTHR43316:SF4">
    <property type="entry name" value="ACID DEHALOGENASE, PUTATIVE (AFU_ORTHOLOGUE AFUA_8G05870)-RELATED"/>
    <property type="match status" value="1"/>
</dbReference>
<dbReference type="OrthoDB" id="2363873at2759"/>
<dbReference type="Gene3D" id="3.40.50.1000">
    <property type="entry name" value="HAD superfamily/HAD-like"/>
    <property type="match status" value="1"/>
</dbReference>
<gene>
    <name evidence="2" type="ORF">K461DRAFT_283810</name>
</gene>
<dbReference type="AlphaFoldDB" id="A0A9P4JDJ5"/>
<comment type="caution">
    <text evidence="2">The sequence shown here is derived from an EMBL/GenBank/DDBJ whole genome shotgun (WGS) entry which is preliminary data.</text>
</comment>
<dbReference type="InterPro" id="IPR051540">
    <property type="entry name" value="S-2-haloacid_dehalogenase"/>
</dbReference>
<evidence type="ECO:0008006" key="4">
    <source>
        <dbReference type="Google" id="ProtNLM"/>
    </source>
</evidence>
<dbReference type="InterPro" id="IPR023214">
    <property type="entry name" value="HAD_sf"/>
</dbReference>
<accession>A0A9P4JDJ5</accession>
<protein>
    <recommendedName>
        <fullName evidence="4">2-haloalkanoic acid dehalogenase</fullName>
    </recommendedName>
</protein>
<sequence length="173" mass="20219">MEPRKRHVVFDVVGTCVSYEAIYDRIHSVLGSRLLEHNITAAHFGYAWETAAELKILWMAGIQNPREIASDDERYAFMDRYAQLKIRDECQECFECLRHHDYLVWCFTSGDVARVRGYFEKAGVDVPWRIFRHLAAHDGAYCTIYEKESCEELFKIKMADQLSARNRLEDCGL</sequence>
<organism evidence="2 3">
    <name type="scientific">Myriangium duriaei CBS 260.36</name>
    <dbReference type="NCBI Taxonomy" id="1168546"/>
    <lineage>
        <taxon>Eukaryota</taxon>
        <taxon>Fungi</taxon>
        <taxon>Dikarya</taxon>
        <taxon>Ascomycota</taxon>
        <taxon>Pezizomycotina</taxon>
        <taxon>Dothideomycetes</taxon>
        <taxon>Dothideomycetidae</taxon>
        <taxon>Myriangiales</taxon>
        <taxon>Myriangiaceae</taxon>
        <taxon>Myriangium</taxon>
    </lineage>
</organism>
<proteinExistence type="predicted"/>
<dbReference type="EMBL" id="ML996081">
    <property type="protein sequence ID" value="KAF2157038.1"/>
    <property type="molecule type" value="Genomic_DNA"/>
</dbReference>
<name>A0A9P4JDJ5_9PEZI</name>
<evidence type="ECO:0000256" key="1">
    <source>
        <dbReference type="ARBA" id="ARBA00022801"/>
    </source>
</evidence>
<reference evidence="2" key="1">
    <citation type="journal article" date="2020" name="Stud. Mycol.">
        <title>101 Dothideomycetes genomes: a test case for predicting lifestyles and emergence of pathogens.</title>
        <authorList>
            <person name="Haridas S."/>
            <person name="Albert R."/>
            <person name="Binder M."/>
            <person name="Bloem J."/>
            <person name="Labutti K."/>
            <person name="Salamov A."/>
            <person name="Andreopoulos B."/>
            <person name="Baker S."/>
            <person name="Barry K."/>
            <person name="Bills G."/>
            <person name="Bluhm B."/>
            <person name="Cannon C."/>
            <person name="Castanera R."/>
            <person name="Culley D."/>
            <person name="Daum C."/>
            <person name="Ezra D."/>
            <person name="Gonzalez J."/>
            <person name="Henrissat B."/>
            <person name="Kuo A."/>
            <person name="Liang C."/>
            <person name="Lipzen A."/>
            <person name="Lutzoni F."/>
            <person name="Magnuson J."/>
            <person name="Mondo S."/>
            <person name="Nolan M."/>
            <person name="Ohm R."/>
            <person name="Pangilinan J."/>
            <person name="Park H.-J."/>
            <person name="Ramirez L."/>
            <person name="Alfaro M."/>
            <person name="Sun H."/>
            <person name="Tritt A."/>
            <person name="Yoshinaga Y."/>
            <person name="Zwiers L.-H."/>
            <person name="Turgeon B."/>
            <person name="Goodwin S."/>
            <person name="Spatafora J."/>
            <person name="Crous P."/>
            <person name="Grigoriev I."/>
        </authorList>
    </citation>
    <scope>NUCLEOTIDE SEQUENCE</scope>
    <source>
        <strain evidence="2">CBS 260.36</strain>
    </source>
</reference>
<dbReference type="GO" id="GO:0016787">
    <property type="term" value="F:hydrolase activity"/>
    <property type="evidence" value="ECO:0007669"/>
    <property type="project" value="UniProtKB-KW"/>
</dbReference>
<dbReference type="Proteomes" id="UP000799439">
    <property type="component" value="Unassembled WGS sequence"/>
</dbReference>
<keyword evidence="1" id="KW-0378">Hydrolase</keyword>
<keyword evidence="3" id="KW-1185">Reference proteome</keyword>
<dbReference type="InterPro" id="IPR036412">
    <property type="entry name" value="HAD-like_sf"/>
</dbReference>
<dbReference type="SUPFAM" id="SSF56784">
    <property type="entry name" value="HAD-like"/>
    <property type="match status" value="1"/>
</dbReference>
<evidence type="ECO:0000313" key="2">
    <source>
        <dbReference type="EMBL" id="KAF2157038.1"/>
    </source>
</evidence>
<evidence type="ECO:0000313" key="3">
    <source>
        <dbReference type="Proteomes" id="UP000799439"/>
    </source>
</evidence>
<dbReference type="PANTHER" id="PTHR43316">
    <property type="entry name" value="HYDROLASE, HALOACID DELAHOGENASE-RELATED"/>
    <property type="match status" value="1"/>
</dbReference>